<sequence length="62" mass="7108">MANAQIKTEIQKILDSVPETVLQDVLDFLKELQEKSADKVKLTNNLRKILSEDKELLEKLAQ</sequence>
<name>A0ABT8F352_9BACT</name>
<accession>A0ABT8F352</accession>
<evidence type="ECO:0000313" key="1">
    <source>
        <dbReference type="EMBL" id="MDN4164880.1"/>
    </source>
</evidence>
<evidence type="ECO:0008006" key="3">
    <source>
        <dbReference type="Google" id="ProtNLM"/>
    </source>
</evidence>
<keyword evidence="2" id="KW-1185">Reference proteome</keyword>
<comment type="caution">
    <text evidence="1">The sequence shown here is derived from an EMBL/GenBank/DDBJ whole genome shotgun (WGS) entry which is preliminary data.</text>
</comment>
<dbReference type="EMBL" id="JAUHJS010000002">
    <property type="protein sequence ID" value="MDN4164880.1"/>
    <property type="molecule type" value="Genomic_DNA"/>
</dbReference>
<reference evidence="1" key="1">
    <citation type="submission" date="2023-06" db="EMBL/GenBank/DDBJ databases">
        <title>Cytophagales bacterium Strain LB-30, isolated from soil.</title>
        <authorList>
            <person name="Liu B."/>
        </authorList>
    </citation>
    <scope>NUCLEOTIDE SEQUENCE</scope>
    <source>
        <strain evidence="1">LB-30</strain>
    </source>
</reference>
<evidence type="ECO:0000313" key="2">
    <source>
        <dbReference type="Proteomes" id="UP001168552"/>
    </source>
</evidence>
<dbReference type="RefSeq" id="WP_320003404.1">
    <property type="nucleotide sequence ID" value="NZ_JAUHJS010000002.1"/>
</dbReference>
<proteinExistence type="predicted"/>
<gene>
    <name evidence="1" type="ORF">QWY31_05170</name>
</gene>
<organism evidence="1 2">
    <name type="scientific">Shiella aurantiaca</name>
    <dbReference type="NCBI Taxonomy" id="3058365"/>
    <lineage>
        <taxon>Bacteria</taxon>
        <taxon>Pseudomonadati</taxon>
        <taxon>Bacteroidota</taxon>
        <taxon>Cytophagia</taxon>
        <taxon>Cytophagales</taxon>
        <taxon>Shiellaceae</taxon>
        <taxon>Shiella</taxon>
    </lineage>
</organism>
<dbReference type="Proteomes" id="UP001168552">
    <property type="component" value="Unassembled WGS sequence"/>
</dbReference>
<protein>
    <recommendedName>
        <fullName evidence="3">DUF2281 domain-containing protein</fullName>
    </recommendedName>
</protein>